<dbReference type="AlphaFoldDB" id="A0A2K9E737"/>
<organism evidence="2 4">
    <name type="scientific">Acetivibrio saccincola</name>
    <dbReference type="NCBI Taxonomy" id="1677857"/>
    <lineage>
        <taxon>Bacteria</taxon>
        <taxon>Bacillati</taxon>
        <taxon>Bacillota</taxon>
        <taxon>Clostridia</taxon>
        <taxon>Eubacteriales</taxon>
        <taxon>Oscillospiraceae</taxon>
        <taxon>Acetivibrio</taxon>
    </lineage>
</organism>
<evidence type="ECO:0000313" key="5">
    <source>
        <dbReference type="Proteomes" id="UP000239720"/>
    </source>
</evidence>
<dbReference type="InterPro" id="IPR003607">
    <property type="entry name" value="HD/PDEase_dom"/>
</dbReference>
<evidence type="ECO:0000259" key="1">
    <source>
        <dbReference type="SMART" id="SM00471"/>
    </source>
</evidence>
<dbReference type="Proteomes" id="UP000233534">
    <property type="component" value="Chromosome"/>
</dbReference>
<keyword evidence="4" id="KW-1185">Reference proteome</keyword>
<accession>A0A2K9E737</accession>
<dbReference type="EMBL" id="NEMB01000003">
    <property type="protein sequence ID" value="PQQ68123.1"/>
    <property type="molecule type" value="Genomic_DNA"/>
</dbReference>
<evidence type="ECO:0000313" key="2">
    <source>
        <dbReference type="EMBL" id="AUG58248.1"/>
    </source>
</evidence>
<dbReference type="Gene3D" id="1.10.3210.10">
    <property type="entry name" value="Hypothetical protein af1432"/>
    <property type="match status" value="1"/>
</dbReference>
<dbReference type="SMART" id="SM00471">
    <property type="entry name" value="HDc"/>
    <property type="match status" value="1"/>
</dbReference>
<dbReference type="OrthoDB" id="9801160at2"/>
<feature type="domain" description="HD/PDEase" evidence="1">
    <location>
        <begin position="15"/>
        <end position="123"/>
    </location>
</feature>
<name>A0A2K9E737_9FIRM</name>
<dbReference type="EMBL" id="CP025197">
    <property type="protein sequence ID" value="AUG58248.1"/>
    <property type="molecule type" value="Genomic_DNA"/>
</dbReference>
<dbReference type="GO" id="GO:0016787">
    <property type="term" value="F:hydrolase activity"/>
    <property type="evidence" value="ECO:0007669"/>
    <property type="project" value="UniProtKB-KW"/>
</dbReference>
<dbReference type="Proteomes" id="UP000239720">
    <property type="component" value="Unassembled WGS sequence"/>
</dbReference>
<gene>
    <name evidence="3" type="ORF">B9R14_16005</name>
    <name evidence="2" type="ORF">HVS_11805</name>
</gene>
<reference evidence="2 4" key="1">
    <citation type="submission" date="2017-12" db="EMBL/GenBank/DDBJ databases">
        <title>Complete genome sequence of Herbivorax saccincola GGR1, a novel Cellulosome-producing hydrolytic bacterium in a thermophilic biogas plant, established by Illumina and Nanopore MinION sequencing.</title>
        <authorList>
            <person name="Pechtl A."/>
            <person name="Ruckert C."/>
            <person name="Koeck D.E."/>
            <person name="Maus I."/>
            <person name="Winkler A."/>
            <person name="Kalinowski J."/>
            <person name="Puhler A."/>
            <person name="Schwarz W.W."/>
            <person name="Zverlov V.V."/>
            <person name="Schluter A."/>
            <person name="Liebl W."/>
        </authorList>
    </citation>
    <scope>NUCLEOTIDE SEQUENCE [LARGE SCALE GENOMIC DNA]</scope>
    <source>
        <strain evidence="2">GGR1</strain>
        <strain evidence="4">SR1</strain>
    </source>
</reference>
<dbReference type="Pfam" id="PF01966">
    <property type="entry name" value="HD"/>
    <property type="match status" value="1"/>
</dbReference>
<proteinExistence type="predicted"/>
<dbReference type="InterPro" id="IPR006674">
    <property type="entry name" value="HD_domain"/>
</dbReference>
<dbReference type="PANTHER" id="PTHR38659:SF1">
    <property type="entry name" value="METAL DEPENDENT PHOSPHOHYDROLASE"/>
    <property type="match status" value="1"/>
</dbReference>
<dbReference type="InterPro" id="IPR006675">
    <property type="entry name" value="HDIG_dom"/>
</dbReference>
<evidence type="ECO:0000313" key="4">
    <source>
        <dbReference type="Proteomes" id="UP000233534"/>
    </source>
</evidence>
<keyword evidence="3" id="KW-0378">Hydrolase</keyword>
<reference evidence="3 5" key="2">
    <citation type="journal article" date="2018" name="Syst. Appl. Microbiol.">
        <title>Characterization and high-quality draft genome sequence of Herbivorax saccincola A7, an anaerobic, alkaliphilic, thermophilic, cellulolytic, and xylanolytic bacterium.</title>
        <authorList>
            <person name="Aikawa S."/>
            <person name="Baramee S."/>
            <person name="Sermsathanaswadi J."/>
            <person name="Thianheng P."/>
            <person name="Tachaapaikoon C."/>
            <person name="Shikata A."/>
            <person name="Waeonukul R."/>
            <person name="Pason P."/>
            <person name="Ratanakhanokchai K."/>
            <person name="Kosugi A."/>
        </authorList>
    </citation>
    <scope>NUCLEOTIDE SEQUENCE [LARGE SCALE GENOMIC DNA]</scope>
    <source>
        <strain evidence="3 5">A7</strain>
    </source>
</reference>
<dbReference type="SUPFAM" id="SSF109604">
    <property type="entry name" value="HD-domain/PDEase-like"/>
    <property type="match status" value="1"/>
</dbReference>
<protein>
    <submittedName>
        <fullName evidence="2">Phosphodiesterase</fullName>
    </submittedName>
    <submittedName>
        <fullName evidence="3">Phosphohydrolase</fullName>
    </submittedName>
</protein>
<dbReference type="PANTHER" id="PTHR38659">
    <property type="entry name" value="METAL-DEPENDENT PHOSPHOHYDROLASE"/>
    <property type="match status" value="1"/>
</dbReference>
<dbReference type="KEGG" id="hsc:HVS_11805"/>
<dbReference type="CDD" id="cd00077">
    <property type="entry name" value="HDc"/>
    <property type="match status" value="1"/>
</dbReference>
<dbReference type="RefSeq" id="WP_101302564.1">
    <property type="nucleotide sequence ID" value="NZ_CP025197.1"/>
</dbReference>
<evidence type="ECO:0000313" key="3">
    <source>
        <dbReference type="EMBL" id="PQQ68123.1"/>
    </source>
</evidence>
<dbReference type="NCBIfam" id="TIGR00277">
    <property type="entry name" value="HDIG"/>
    <property type="match status" value="1"/>
</dbReference>
<sequence>MEREQALKELKSRLKNENLIKHSLAVEAIMKDLAFYFKEDIDKWGLAGLLHDIDYDETADDPSRHSVVGAEILESLNVESSIIYAVKAHNEVHGMERKRKMDKALYCADPVSGLITASALILPSKKLEDVTVEFVLKRMNEKGFAKGANREQIKSCEELGLSVEEFVEIALNAMKKIADELGL</sequence>